<accession>A0ACC2UYG4</accession>
<organism evidence="1 2">
    <name type="scientific">Naganishia friedmannii</name>
    <dbReference type="NCBI Taxonomy" id="89922"/>
    <lineage>
        <taxon>Eukaryota</taxon>
        <taxon>Fungi</taxon>
        <taxon>Dikarya</taxon>
        <taxon>Basidiomycota</taxon>
        <taxon>Agaricomycotina</taxon>
        <taxon>Tremellomycetes</taxon>
        <taxon>Filobasidiales</taxon>
        <taxon>Filobasidiaceae</taxon>
        <taxon>Naganishia</taxon>
    </lineage>
</organism>
<dbReference type="Proteomes" id="UP001227268">
    <property type="component" value="Unassembled WGS sequence"/>
</dbReference>
<sequence length="224" mass="23831">MKHNAEEANDTYSLYGSSAVSIPMNTPPASDAGDNGGRSSTPTPQQSHLGLDQNSLPSDAGYMGSERGGTGSSAHTREPAIDGSGVDKRDSAYRPYEDTKNMGNHGFPVIGRSAHRELPLFAPIRSSRGRKRRGSAPHQPYDSTRRLTAWNCFQVPRDLRPSSMSPPSATAPGHGQKAAPRPSSTFDSYRSGENEGSISGRKSSDDGRAPSPTQDGQKGHLPTV</sequence>
<comment type="caution">
    <text evidence="1">The sequence shown here is derived from an EMBL/GenBank/DDBJ whole genome shotgun (WGS) entry which is preliminary data.</text>
</comment>
<reference evidence="1" key="1">
    <citation type="submission" date="2023-04" db="EMBL/GenBank/DDBJ databases">
        <title>Draft Genome sequencing of Naganishia species isolated from polar environments using Oxford Nanopore Technology.</title>
        <authorList>
            <person name="Leo P."/>
            <person name="Venkateswaran K."/>
        </authorList>
    </citation>
    <scope>NUCLEOTIDE SEQUENCE</scope>
    <source>
        <strain evidence="1">MNA-CCFEE 5423</strain>
    </source>
</reference>
<protein>
    <submittedName>
        <fullName evidence="1">Uncharacterized protein</fullName>
    </submittedName>
</protein>
<dbReference type="EMBL" id="JASBWT010000043">
    <property type="protein sequence ID" value="KAJ9092017.1"/>
    <property type="molecule type" value="Genomic_DNA"/>
</dbReference>
<keyword evidence="2" id="KW-1185">Reference proteome</keyword>
<gene>
    <name evidence="1" type="ORF">QFC21_006997</name>
</gene>
<evidence type="ECO:0000313" key="1">
    <source>
        <dbReference type="EMBL" id="KAJ9092017.1"/>
    </source>
</evidence>
<proteinExistence type="predicted"/>
<evidence type="ECO:0000313" key="2">
    <source>
        <dbReference type="Proteomes" id="UP001227268"/>
    </source>
</evidence>
<name>A0ACC2UYG4_9TREE</name>